<evidence type="ECO:0000313" key="3">
    <source>
        <dbReference type="Proteomes" id="UP000306477"/>
    </source>
</evidence>
<feature type="transmembrane region" description="Helical" evidence="1">
    <location>
        <begin position="93"/>
        <end position="111"/>
    </location>
</feature>
<comment type="caution">
    <text evidence="2">The sequence shown here is derived from an EMBL/GenBank/DDBJ whole genome shotgun (WGS) entry which is preliminary data.</text>
</comment>
<dbReference type="OrthoDB" id="2865734at2"/>
<keyword evidence="1" id="KW-0472">Membrane</keyword>
<dbReference type="EMBL" id="SLUB01000019">
    <property type="protein sequence ID" value="THE12244.1"/>
    <property type="molecule type" value="Genomic_DNA"/>
</dbReference>
<keyword evidence="3" id="KW-1185">Reference proteome</keyword>
<reference evidence="2 3" key="1">
    <citation type="journal article" date="2019" name="Indoor Air">
        <title>Impacts of indoor surface finishes on bacterial viability.</title>
        <authorList>
            <person name="Hu J."/>
            <person name="Maamar S.B."/>
            <person name="Glawe A.J."/>
            <person name="Gottel N."/>
            <person name="Gilbert J.A."/>
            <person name="Hartmann E.M."/>
        </authorList>
    </citation>
    <scope>NUCLEOTIDE SEQUENCE [LARGE SCALE GENOMIC DNA]</scope>
    <source>
        <strain evidence="2 3">AF060A6</strain>
    </source>
</reference>
<keyword evidence="1" id="KW-0812">Transmembrane</keyword>
<evidence type="ECO:0000313" key="2">
    <source>
        <dbReference type="EMBL" id="THE12244.1"/>
    </source>
</evidence>
<organism evidence="2 3">
    <name type="scientific">Bacillus timonensis</name>
    <dbReference type="NCBI Taxonomy" id="1033734"/>
    <lineage>
        <taxon>Bacteria</taxon>
        <taxon>Bacillati</taxon>
        <taxon>Bacillota</taxon>
        <taxon>Bacilli</taxon>
        <taxon>Bacillales</taxon>
        <taxon>Bacillaceae</taxon>
        <taxon>Bacillus</taxon>
    </lineage>
</organism>
<dbReference type="AlphaFoldDB" id="A0A4S3PS64"/>
<accession>A0A4S3PS64</accession>
<feature type="transmembrane region" description="Helical" evidence="1">
    <location>
        <begin position="68"/>
        <end position="87"/>
    </location>
</feature>
<name>A0A4S3PS64_9BACI</name>
<dbReference type="Proteomes" id="UP000306477">
    <property type="component" value="Unassembled WGS sequence"/>
</dbReference>
<proteinExistence type="predicted"/>
<gene>
    <name evidence="2" type="ORF">E1I69_12055</name>
</gene>
<keyword evidence="1" id="KW-1133">Transmembrane helix</keyword>
<dbReference type="STRING" id="1033734.GCA_000285535_03307"/>
<protein>
    <submittedName>
        <fullName evidence="2">Uncharacterized protein</fullName>
    </submittedName>
</protein>
<sequence length="217" mass="25276">MFLNIFFTIVYILGVYYLIQYRMSIKKAVDLSKEALFPQTEEEYRGILIPTEYKEMEPLSKSTRSYKFVKWGTVVAIIVLLGLLIVILTTDFLGSSFFSMAYLFFVIISAIRHRGNLFILPKGIILQGRYFSYSRVKDYEVERIVRWHDLYGINDRMNFSYKLTIKVKGFFPLVNFVVVENEEHLEKIIHLLESGGVQGKRIAESTQQTTPNITTKP</sequence>
<feature type="transmembrane region" description="Helical" evidence="1">
    <location>
        <begin position="6"/>
        <end position="23"/>
    </location>
</feature>
<dbReference type="RefSeq" id="WP_136379866.1">
    <property type="nucleotide sequence ID" value="NZ_SLUB01000019.1"/>
</dbReference>
<evidence type="ECO:0000256" key="1">
    <source>
        <dbReference type="SAM" id="Phobius"/>
    </source>
</evidence>